<evidence type="ECO:0000313" key="1">
    <source>
        <dbReference type="EMBL" id="KIO33860.1"/>
    </source>
</evidence>
<dbReference type="OrthoDB" id="3356102at2759"/>
<dbReference type="STRING" id="1051891.A0A0C3QLZ7"/>
<protein>
    <submittedName>
        <fullName evidence="1">Uncharacterized protein</fullName>
    </submittedName>
</protein>
<reference evidence="1 2" key="1">
    <citation type="submission" date="2014-04" db="EMBL/GenBank/DDBJ databases">
        <authorList>
            <consortium name="DOE Joint Genome Institute"/>
            <person name="Kuo A."/>
            <person name="Girlanda M."/>
            <person name="Perotto S."/>
            <person name="Kohler A."/>
            <person name="Nagy L.G."/>
            <person name="Floudas D."/>
            <person name="Copeland A."/>
            <person name="Barry K.W."/>
            <person name="Cichocki N."/>
            <person name="Veneault-Fourrey C."/>
            <person name="LaButti K."/>
            <person name="Lindquist E.A."/>
            <person name="Lipzen A."/>
            <person name="Lundell T."/>
            <person name="Morin E."/>
            <person name="Murat C."/>
            <person name="Sun H."/>
            <person name="Tunlid A."/>
            <person name="Henrissat B."/>
            <person name="Grigoriev I.V."/>
            <person name="Hibbett D.S."/>
            <person name="Martin F."/>
            <person name="Nordberg H.P."/>
            <person name="Cantor M.N."/>
            <person name="Hua S.X."/>
        </authorList>
    </citation>
    <scope>NUCLEOTIDE SEQUENCE [LARGE SCALE GENOMIC DNA]</scope>
    <source>
        <strain evidence="1 2">MUT 4182</strain>
    </source>
</reference>
<organism evidence="1 2">
    <name type="scientific">Tulasnella calospora MUT 4182</name>
    <dbReference type="NCBI Taxonomy" id="1051891"/>
    <lineage>
        <taxon>Eukaryota</taxon>
        <taxon>Fungi</taxon>
        <taxon>Dikarya</taxon>
        <taxon>Basidiomycota</taxon>
        <taxon>Agaricomycotina</taxon>
        <taxon>Agaricomycetes</taxon>
        <taxon>Cantharellales</taxon>
        <taxon>Tulasnellaceae</taxon>
        <taxon>Tulasnella</taxon>
    </lineage>
</organism>
<dbReference type="Proteomes" id="UP000054248">
    <property type="component" value="Unassembled WGS sequence"/>
</dbReference>
<accession>A0A0C3QLZ7</accession>
<evidence type="ECO:0000313" key="2">
    <source>
        <dbReference type="Proteomes" id="UP000054248"/>
    </source>
</evidence>
<proteinExistence type="predicted"/>
<dbReference type="InterPro" id="IPR011043">
    <property type="entry name" value="Gal_Oxase/kelch_b-propeller"/>
</dbReference>
<gene>
    <name evidence="1" type="ORF">M407DRAFT_65170</name>
</gene>
<reference evidence="2" key="2">
    <citation type="submission" date="2015-01" db="EMBL/GenBank/DDBJ databases">
        <title>Evolutionary Origins and Diversification of the Mycorrhizal Mutualists.</title>
        <authorList>
            <consortium name="DOE Joint Genome Institute"/>
            <consortium name="Mycorrhizal Genomics Consortium"/>
            <person name="Kohler A."/>
            <person name="Kuo A."/>
            <person name="Nagy L.G."/>
            <person name="Floudas D."/>
            <person name="Copeland A."/>
            <person name="Barry K.W."/>
            <person name="Cichocki N."/>
            <person name="Veneault-Fourrey C."/>
            <person name="LaButti K."/>
            <person name="Lindquist E.A."/>
            <person name="Lipzen A."/>
            <person name="Lundell T."/>
            <person name="Morin E."/>
            <person name="Murat C."/>
            <person name="Riley R."/>
            <person name="Ohm R."/>
            <person name="Sun H."/>
            <person name="Tunlid A."/>
            <person name="Henrissat B."/>
            <person name="Grigoriev I.V."/>
            <person name="Hibbett D.S."/>
            <person name="Martin F."/>
        </authorList>
    </citation>
    <scope>NUCLEOTIDE SEQUENCE [LARGE SCALE GENOMIC DNA]</scope>
    <source>
        <strain evidence="2">MUT 4182</strain>
    </source>
</reference>
<sequence>MNGNNTQCFLAQFYNAIYVLDGDSSTPNAVHIFNAKSKTWSIQSISAPDHFDITSARVILDHDTNVFFGLSGDNLYQLNMSDQVSAESGTLKWQEVDKPNFKTDGYNPVMAIADNHVFFLNVPGNRAGEANIFVIHFAYFQPDVQTFKAKSGSVFPATGGETASIWQAMGASPSPQKSFAFFPDDGSATYIVDVLVSFILHGSFKCPRSLTSRHPE</sequence>
<dbReference type="HOGENOM" id="CLU_1278459_0_0_1"/>
<name>A0A0C3QLZ7_9AGAM</name>
<dbReference type="SUPFAM" id="SSF50965">
    <property type="entry name" value="Galactose oxidase, central domain"/>
    <property type="match status" value="1"/>
</dbReference>
<keyword evidence="2" id="KW-1185">Reference proteome</keyword>
<dbReference type="AlphaFoldDB" id="A0A0C3QLZ7"/>
<dbReference type="EMBL" id="KN822946">
    <property type="protein sequence ID" value="KIO33860.1"/>
    <property type="molecule type" value="Genomic_DNA"/>
</dbReference>